<dbReference type="STRING" id="1085623.GNIT_2044"/>
<dbReference type="HOGENOM" id="CLU_118561_0_0_6"/>
<dbReference type="Proteomes" id="UP000009282">
    <property type="component" value="Chromosome"/>
</dbReference>
<keyword evidence="2" id="KW-1185">Reference proteome</keyword>
<evidence type="ECO:0000313" key="2">
    <source>
        <dbReference type="Proteomes" id="UP000009282"/>
    </source>
</evidence>
<dbReference type="OrthoDB" id="8779193at2"/>
<evidence type="ECO:0000313" key="1">
    <source>
        <dbReference type="EMBL" id="AEP30153.1"/>
    </source>
</evidence>
<evidence type="ECO:0008006" key="3">
    <source>
        <dbReference type="Google" id="ProtNLM"/>
    </source>
</evidence>
<organism evidence="1 2">
    <name type="scientific">Glaciecola nitratireducens (strain JCM 12485 / KCTC 12276 / FR1064)</name>
    <dbReference type="NCBI Taxonomy" id="1085623"/>
    <lineage>
        <taxon>Bacteria</taxon>
        <taxon>Pseudomonadati</taxon>
        <taxon>Pseudomonadota</taxon>
        <taxon>Gammaproteobacteria</taxon>
        <taxon>Alteromonadales</taxon>
        <taxon>Alteromonadaceae</taxon>
        <taxon>Brumicola</taxon>
    </lineage>
</organism>
<dbReference type="KEGG" id="gni:GNIT_2044"/>
<gene>
    <name evidence="1" type="ordered locus">GNIT_2044</name>
</gene>
<sequence>MEQQALNQLMRESADDAIKTSREEFAIELDFSPESIASVDTVISKFLDTYNDQALEDKAVFTICNIYGAYIGETFRKLAGGQWQYNLQDEEAPSIMLMYQEKTFAFAGICYERLVNDSSVSVQRYFNEALGSATQ</sequence>
<dbReference type="AlphaFoldDB" id="G4QLP7"/>
<dbReference type="EMBL" id="CP003060">
    <property type="protein sequence ID" value="AEP30153.1"/>
    <property type="molecule type" value="Genomic_DNA"/>
</dbReference>
<accession>G4QLP7</accession>
<proteinExistence type="predicted"/>
<name>G4QLP7_GLANF</name>
<dbReference type="eggNOG" id="ENOG5032R34">
    <property type="taxonomic scope" value="Bacteria"/>
</dbReference>
<reference evidence="1 2" key="1">
    <citation type="journal article" date="2011" name="J. Bacteriol.">
        <title>Complete genome sequence of seawater bacterium Glaciecola nitratireducens FR1064T.</title>
        <authorList>
            <person name="Bian F."/>
            <person name="Qin Q.L."/>
            <person name="Xie B.B."/>
            <person name="Shu Y.L."/>
            <person name="Zhang X.Y."/>
            <person name="Yu Y."/>
            <person name="Chen B."/>
            <person name="Chen X.L."/>
            <person name="Zhou B.C."/>
            <person name="Zhang Y.Z."/>
        </authorList>
    </citation>
    <scope>NUCLEOTIDE SEQUENCE [LARGE SCALE GENOMIC DNA]</scope>
    <source>
        <strain evidence="2">JCM 12485 / KCTC 12276 / FR1064</strain>
    </source>
</reference>
<dbReference type="RefSeq" id="WP_014109027.1">
    <property type="nucleotide sequence ID" value="NC_016041.1"/>
</dbReference>
<protein>
    <recommendedName>
        <fullName evidence="3">DUF3806 domain-containing protein</fullName>
    </recommendedName>
</protein>